<dbReference type="AlphaFoldDB" id="A0A0N9WX54"/>
<protein>
    <submittedName>
        <fullName evidence="2">Uncharacterized protein</fullName>
    </submittedName>
</protein>
<dbReference type="Proteomes" id="UP000066487">
    <property type="component" value="Chromosome"/>
</dbReference>
<dbReference type="EMBL" id="CP012830">
    <property type="protein sequence ID" value="ALI02746.1"/>
    <property type="molecule type" value="Genomic_DNA"/>
</dbReference>
<reference evidence="2 3" key="2">
    <citation type="journal article" date="2018" name="Nature">
        <title>Mutant phenotypes for thousands of bacterial genes of unknown function.</title>
        <authorList>
            <person name="Price M.N."/>
            <person name="Wetmore K.M."/>
            <person name="Waters R.J."/>
            <person name="Callaghan M."/>
            <person name="Ray J."/>
            <person name="Liu H."/>
            <person name="Kuehl J.V."/>
            <person name="Melnyk R.A."/>
            <person name="Lamson J.S."/>
            <person name="Suh Y."/>
            <person name="Carlson H.K."/>
            <person name="Esquivel Z."/>
            <person name="Sadeeshkumar H."/>
            <person name="Chakraborty R."/>
            <person name="Zane G.M."/>
            <person name="Rubin B.E."/>
            <person name="Wall J.D."/>
            <person name="Visel A."/>
            <person name="Bristow J."/>
            <person name="Blow M.J."/>
            <person name="Arkin A.P."/>
            <person name="Deutschbauer A.M."/>
        </authorList>
    </citation>
    <scope>NUCLEOTIDE SEQUENCE [LARGE SCALE GENOMIC DNA]</scope>
    <source>
        <strain evidence="2 3">FW300-N2E3</strain>
    </source>
</reference>
<accession>A0A0N9WX54</accession>
<organism evidence="2 3">
    <name type="scientific">Pseudomonas fluorescens</name>
    <dbReference type="NCBI Taxonomy" id="294"/>
    <lineage>
        <taxon>Bacteria</taxon>
        <taxon>Pseudomonadati</taxon>
        <taxon>Pseudomonadota</taxon>
        <taxon>Gammaproteobacteria</taxon>
        <taxon>Pseudomonadales</taxon>
        <taxon>Pseudomonadaceae</taxon>
        <taxon>Pseudomonas</taxon>
    </lineage>
</organism>
<gene>
    <name evidence="2" type="ORF">AO353_17270</name>
</gene>
<proteinExistence type="predicted"/>
<name>A0A0N9WX54_PSEFL</name>
<evidence type="ECO:0000256" key="1">
    <source>
        <dbReference type="SAM" id="MobiDB-lite"/>
    </source>
</evidence>
<evidence type="ECO:0000313" key="3">
    <source>
        <dbReference type="Proteomes" id="UP000066487"/>
    </source>
</evidence>
<evidence type="ECO:0000313" key="2">
    <source>
        <dbReference type="EMBL" id="ALI02746.1"/>
    </source>
</evidence>
<reference evidence="3" key="1">
    <citation type="submission" date="2015-09" db="EMBL/GenBank/DDBJ databases">
        <title>Whole genome sequence of Pseudomonas fluorescens FW300-N2E3.</title>
        <authorList>
            <person name="Ray J."/>
            <person name="Melnyk R."/>
            <person name="Deutschbauer A."/>
        </authorList>
    </citation>
    <scope>NUCLEOTIDE SEQUENCE [LARGE SCALE GENOMIC DNA]</scope>
    <source>
        <strain evidence="3">FW300-N2E3</strain>
    </source>
</reference>
<feature type="region of interest" description="Disordered" evidence="1">
    <location>
        <begin position="44"/>
        <end position="63"/>
    </location>
</feature>
<sequence length="63" mass="6826">MATIKANADKKHLHKVTLCAMCPGYQTRSLIISDTETIEAWTKAHKPADSGAGVGRDARRCSL</sequence>